<feature type="transmembrane region" description="Helical" evidence="7">
    <location>
        <begin position="462"/>
        <end position="483"/>
    </location>
</feature>
<evidence type="ECO:0000259" key="8">
    <source>
        <dbReference type="Pfam" id="PF01694"/>
    </source>
</evidence>
<feature type="domain" description="Peptidase S54 rhomboid" evidence="8">
    <location>
        <begin position="353"/>
        <end position="451"/>
    </location>
</feature>
<keyword evidence="5 7" id="KW-0472">Membrane</keyword>
<dbReference type="InterPro" id="IPR035952">
    <property type="entry name" value="Rhomboid-like_sf"/>
</dbReference>
<evidence type="ECO:0000256" key="1">
    <source>
        <dbReference type="ARBA" id="ARBA00004141"/>
    </source>
</evidence>
<keyword evidence="3 7" id="KW-0812">Transmembrane</keyword>
<evidence type="ECO:0000256" key="4">
    <source>
        <dbReference type="ARBA" id="ARBA00022989"/>
    </source>
</evidence>
<evidence type="ECO:0000256" key="7">
    <source>
        <dbReference type="SAM" id="Phobius"/>
    </source>
</evidence>
<evidence type="ECO:0000256" key="5">
    <source>
        <dbReference type="ARBA" id="ARBA00023136"/>
    </source>
</evidence>
<reference evidence="9 10" key="1">
    <citation type="journal article" date="2015" name="Nat. Commun.">
        <title>Outbred genome sequencing and CRISPR/Cas9 gene editing in butterflies.</title>
        <authorList>
            <person name="Li X."/>
            <person name="Fan D."/>
            <person name="Zhang W."/>
            <person name="Liu G."/>
            <person name="Zhang L."/>
            <person name="Zhao L."/>
            <person name="Fang X."/>
            <person name="Chen L."/>
            <person name="Dong Y."/>
            <person name="Chen Y."/>
            <person name="Ding Y."/>
            <person name="Zhao R."/>
            <person name="Feng M."/>
            <person name="Zhu Y."/>
            <person name="Feng Y."/>
            <person name="Jiang X."/>
            <person name="Zhu D."/>
            <person name="Xiang H."/>
            <person name="Feng X."/>
            <person name="Li S."/>
            <person name="Wang J."/>
            <person name="Zhang G."/>
            <person name="Kronforst M.R."/>
            <person name="Wang W."/>
        </authorList>
    </citation>
    <scope>NUCLEOTIDE SEQUENCE [LARGE SCALE GENOMIC DNA]</scope>
    <source>
        <strain evidence="9">Ya'a_city_454_Px</strain>
        <tissue evidence="9">Whole body</tissue>
    </source>
</reference>
<dbReference type="Pfam" id="PF01694">
    <property type="entry name" value="Rhomboid"/>
    <property type="match status" value="1"/>
</dbReference>
<dbReference type="EMBL" id="KQ459603">
    <property type="protein sequence ID" value="KPI93019.1"/>
    <property type="molecule type" value="Genomic_DNA"/>
</dbReference>
<dbReference type="SUPFAM" id="SSF144091">
    <property type="entry name" value="Rhomboid-like"/>
    <property type="match status" value="1"/>
</dbReference>
<dbReference type="GO" id="GO:0016020">
    <property type="term" value="C:membrane"/>
    <property type="evidence" value="ECO:0007669"/>
    <property type="project" value="UniProtKB-SubCell"/>
</dbReference>
<feature type="transmembrane region" description="Helical" evidence="7">
    <location>
        <begin position="373"/>
        <end position="392"/>
    </location>
</feature>
<dbReference type="PANTHER" id="PTHR45840">
    <property type="entry name" value="RHOMBOID-RELATED PROTEIN"/>
    <property type="match status" value="1"/>
</dbReference>
<dbReference type="STRING" id="66420.A0A194PJW5"/>
<keyword evidence="4 7" id="KW-1133">Transmembrane helix</keyword>
<dbReference type="Gene3D" id="1.20.1540.10">
    <property type="entry name" value="Rhomboid-like"/>
    <property type="match status" value="2"/>
</dbReference>
<dbReference type="InterPro" id="IPR022764">
    <property type="entry name" value="Peptidase_S54_rhomboid_dom"/>
</dbReference>
<dbReference type="GO" id="GO:0004252">
    <property type="term" value="F:serine-type endopeptidase activity"/>
    <property type="evidence" value="ECO:0007669"/>
    <property type="project" value="InterPro"/>
</dbReference>
<comment type="similarity">
    <text evidence="2">Belongs to the peptidase S54 family.</text>
</comment>
<feature type="transmembrane region" description="Helical" evidence="7">
    <location>
        <begin position="429"/>
        <end position="450"/>
    </location>
</feature>
<dbReference type="AlphaFoldDB" id="A0A194PJW5"/>
<name>A0A194PJW5_PAPXU</name>
<dbReference type="Proteomes" id="UP000053268">
    <property type="component" value="Unassembled WGS sequence"/>
</dbReference>
<protein>
    <submittedName>
        <fullName evidence="9">Protein rhomboid</fullName>
    </submittedName>
</protein>
<feature type="transmembrane region" description="Helical" evidence="7">
    <location>
        <begin position="404"/>
        <end position="423"/>
    </location>
</feature>
<proteinExistence type="inferred from homology"/>
<evidence type="ECO:0000256" key="6">
    <source>
        <dbReference type="SAM" id="MobiDB-lite"/>
    </source>
</evidence>
<comment type="subcellular location">
    <subcellularLocation>
        <location evidence="1">Membrane</location>
        <topology evidence="1">Multi-pass membrane protein</topology>
    </subcellularLocation>
</comment>
<feature type="transmembrane region" description="Helical" evidence="7">
    <location>
        <begin position="330"/>
        <end position="353"/>
    </location>
</feature>
<keyword evidence="10" id="KW-1185">Reference proteome</keyword>
<evidence type="ECO:0000313" key="9">
    <source>
        <dbReference type="EMBL" id="KPI93019.1"/>
    </source>
</evidence>
<evidence type="ECO:0000313" key="10">
    <source>
        <dbReference type="Proteomes" id="UP000053268"/>
    </source>
</evidence>
<dbReference type="PANTHER" id="PTHR45840:SF2">
    <property type="entry name" value="PROTEIN RHOMBOID-RELATED"/>
    <property type="match status" value="1"/>
</dbReference>
<evidence type="ECO:0000256" key="2">
    <source>
        <dbReference type="ARBA" id="ARBA00009045"/>
    </source>
</evidence>
<evidence type="ECO:0000256" key="3">
    <source>
        <dbReference type="ARBA" id="ARBA00022692"/>
    </source>
</evidence>
<feature type="transmembrane region" description="Helical" evidence="7">
    <location>
        <begin position="281"/>
        <end position="309"/>
    </location>
</feature>
<organism evidence="9 10">
    <name type="scientific">Papilio xuthus</name>
    <name type="common">Asian swallowtail butterfly</name>
    <dbReference type="NCBI Taxonomy" id="66420"/>
    <lineage>
        <taxon>Eukaryota</taxon>
        <taxon>Metazoa</taxon>
        <taxon>Ecdysozoa</taxon>
        <taxon>Arthropoda</taxon>
        <taxon>Hexapoda</taxon>
        <taxon>Insecta</taxon>
        <taxon>Pterygota</taxon>
        <taxon>Neoptera</taxon>
        <taxon>Endopterygota</taxon>
        <taxon>Lepidoptera</taxon>
        <taxon>Glossata</taxon>
        <taxon>Ditrysia</taxon>
        <taxon>Papilionoidea</taxon>
        <taxon>Papilionidae</taxon>
        <taxon>Papilioninae</taxon>
        <taxon>Papilio</taxon>
    </lineage>
</organism>
<sequence length="502" mass="54711">MFVLWRPRRLSPTPHAHTLAHNAAGGAIVPHTLGPSSFPTAQRALMKDSSQYESDDAIDHKLDPNAPNREGTETCRLQRHTSPSKLDSDFVTVTDLATASAARLGYLYLGFGIGHFAVSWEPGLNDSGDNAVAWCHLSGATRKYPRAVAGGVDSWAATGREPETATPLIHPRKTISPVLLALPDCRAITIDLNNQTDLNRAKRLNYSGFLSYQMSGKRTRSYRCAVHHRDREVSSENDFRLLLEDPTFFAKMVHLVAMEVLPEERDRKYYQERYTCCPPPLFIICVTLLELGVFAWYAWGAGGVAAAAGPVPVDSPLVYRPDRRRELWRFFTYSVVHAGWLHLAFNLLVQLALAGVLGGSLAASVLDPDVCLAGASGGVYALLAAHLANALLNFHTMRYGAVRLVAALAVASCDVGFAVHARYTKEAPPVSYAAHVAGALAGLTLGLLVLKHAQQRLWERLLWWAALGAYAACTLFAVLHNLLAAPAPDLHYLPPDPPNAGF</sequence>
<feature type="region of interest" description="Disordered" evidence="6">
    <location>
        <begin position="49"/>
        <end position="72"/>
    </location>
</feature>
<accession>A0A194PJW5</accession>
<dbReference type="InterPro" id="IPR051739">
    <property type="entry name" value="Rhomboid_IM_Serine_Proteases"/>
</dbReference>
<gene>
    <name evidence="9" type="ORF">RR46_14240</name>
</gene>